<name>A0ABQ0UFS1_PSEAF</name>
<evidence type="ECO:0000256" key="1">
    <source>
        <dbReference type="SAM" id="Phobius"/>
    </source>
</evidence>
<accession>A0ABQ0UFS1</accession>
<reference evidence="2 3" key="1">
    <citation type="submission" date="2019-07" db="EMBL/GenBank/DDBJ databases">
        <title>Whole genome shotgun sequence of Pseudoalteromonas atlantica NBRC 103033.</title>
        <authorList>
            <person name="Hosoyama A."/>
            <person name="Uohara A."/>
            <person name="Ohji S."/>
            <person name="Ichikawa N."/>
        </authorList>
    </citation>
    <scope>NUCLEOTIDE SEQUENCE [LARGE SCALE GENOMIC DNA]</scope>
    <source>
        <strain evidence="2 3">NBRC 103033</strain>
    </source>
</reference>
<dbReference type="EMBL" id="BJUT01000032">
    <property type="protein sequence ID" value="GEK77309.1"/>
    <property type="molecule type" value="Genomic_DNA"/>
</dbReference>
<keyword evidence="1" id="KW-0812">Transmembrane</keyword>
<proteinExistence type="predicted"/>
<protein>
    <submittedName>
        <fullName evidence="2">Uncharacterized protein</fullName>
    </submittedName>
</protein>
<comment type="caution">
    <text evidence="2">The sequence shown here is derived from an EMBL/GenBank/DDBJ whole genome shotgun (WGS) entry which is preliminary data.</text>
</comment>
<dbReference type="RefSeq" id="WP_055255712.1">
    <property type="nucleotide sequence ID" value="NZ_BJUT01000032.1"/>
</dbReference>
<feature type="transmembrane region" description="Helical" evidence="1">
    <location>
        <begin position="64"/>
        <end position="83"/>
    </location>
</feature>
<evidence type="ECO:0000313" key="2">
    <source>
        <dbReference type="EMBL" id="GEK77309.1"/>
    </source>
</evidence>
<keyword evidence="3" id="KW-1185">Reference proteome</keyword>
<keyword evidence="1" id="KW-1133">Transmembrane helix</keyword>
<evidence type="ECO:0000313" key="3">
    <source>
        <dbReference type="Proteomes" id="UP000321189"/>
    </source>
</evidence>
<sequence>MDPKVIKQLEITEQNSKKEAKAYVTILLGLFFILWSYFTYNDGVIHNKGGERVIASIESSPKKFYFFIFGAIGLGCITVAHGIETIVKQKKALKNNNYEK</sequence>
<organism evidence="2 3">
    <name type="scientific">Pseudoalteromonas atlantica</name>
    <name type="common">Alteromonas atlantica</name>
    <dbReference type="NCBI Taxonomy" id="288"/>
    <lineage>
        <taxon>Bacteria</taxon>
        <taxon>Pseudomonadati</taxon>
        <taxon>Pseudomonadota</taxon>
        <taxon>Gammaproteobacteria</taxon>
        <taxon>Alteromonadales</taxon>
        <taxon>Pseudoalteromonadaceae</taxon>
        <taxon>Pseudoalteromonas</taxon>
    </lineage>
</organism>
<keyword evidence="1" id="KW-0472">Membrane</keyword>
<feature type="transmembrane region" description="Helical" evidence="1">
    <location>
        <begin position="20"/>
        <end position="38"/>
    </location>
</feature>
<dbReference type="Proteomes" id="UP000321189">
    <property type="component" value="Unassembled WGS sequence"/>
</dbReference>
<gene>
    <name evidence="2" type="ORF">PAT01_26130</name>
</gene>